<organism evidence="1 2">
    <name type="scientific">Candidatus Azambacteria bacterium GW2011_GWA1_42_19</name>
    <dbReference type="NCBI Taxonomy" id="1618609"/>
    <lineage>
        <taxon>Bacteria</taxon>
        <taxon>Candidatus Azamiibacteriota</taxon>
    </lineage>
</organism>
<dbReference type="Proteomes" id="UP000034951">
    <property type="component" value="Unassembled WGS sequence"/>
</dbReference>
<dbReference type="EMBL" id="LCDE01000018">
    <property type="protein sequence ID" value="KKS45617.1"/>
    <property type="molecule type" value="Genomic_DNA"/>
</dbReference>
<accession>A0A0G0ZA82</accession>
<dbReference type="AlphaFoldDB" id="A0A0G0ZA82"/>
<gene>
    <name evidence="1" type="ORF">UV10_C0018G0010</name>
</gene>
<reference evidence="1 2" key="1">
    <citation type="journal article" date="2015" name="Nature">
        <title>rRNA introns, odd ribosomes, and small enigmatic genomes across a large radiation of phyla.</title>
        <authorList>
            <person name="Brown C.T."/>
            <person name="Hug L.A."/>
            <person name="Thomas B.C."/>
            <person name="Sharon I."/>
            <person name="Castelle C.J."/>
            <person name="Singh A."/>
            <person name="Wilkins M.J."/>
            <person name="Williams K.H."/>
            <person name="Banfield J.F."/>
        </authorList>
    </citation>
    <scope>NUCLEOTIDE SEQUENCE [LARGE SCALE GENOMIC DNA]</scope>
</reference>
<protein>
    <submittedName>
        <fullName evidence="1">Uncharacterized protein</fullName>
    </submittedName>
</protein>
<comment type="caution">
    <text evidence="1">The sequence shown here is derived from an EMBL/GenBank/DDBJ whole genome shotgun (WGS) entry which is preliminary data.</text>
</comment>
<evidence type="ECO:0000313" key="2">
    <source>
        <dbReference type="Proteomes" id="UP000034951"/>
    </source>
</evidence>
<evidence type="ECO:0000313" key="1">
    <source>
        <dbReference type="EMBL" id="KKS45617.1"/>
    </source>
</evidence>
<name>A0A0G0ZA82_9BACT</name>
<proteinExistence type="predicted"/>
<sequence length="269" mass="31629">MTEGVNGKSLPEIVEENAQDQLRPEKKQKFVQVHEHQEIHITGCAVSRIPMIHQFPELPEPEYQNYFVEPNKDYKRWLAEYEKNLALPEDERKEFSPLPERAWVKIYHWINPNIDSVTTGRVQTLTIEMLFLGENVDECWGEVQINGKRTIVRSGEKIDLELVKFGRHKSFNSLIGQWVEETKPIEPKIKKDDEGNPRPSPQSHYYVALRLYYENHKPKDQPDWHFEPVYVSVAGEDFYRIDAVWQNETITITATLLDDDSPEIPKFLR</sequence>